<keyword evidence="4 6" id="KW-0479">Metal-binding</keyword>
<comment type="function">
    <text evidence="1 6">Removes the N-terminal methionine from nascent proteins. The N-terminal methionine is often cleaved when the second residue in the primary sequence is small and uncharged (Met-Ala-, Cys, Gly, Pro, Ser, Thr, or Val). Requires deformylation of the N(alpha)-formylated initiator methionine before it can be hydrolyzed.</text>
</comment>
<evidence type="ECO:0000256" key="2">
    <source>
        <dbReference type="ARBA" id="ARBA00022438"/>
    </source>
</evidence>
<comment type="cofactor">
    <cofactor evidence="6">
        <name>Co(2+)</name>
        <dbReference type="ChEBI" id="CHEBI:48828"/>
    </cofactor>
    <cofactor evidence="6">
        <name>Zn(2+)</name>
        <dbReference type="ChEBI" id="CHEBI:29105"/>
    </cofactor>
    <cofactor evidence="6">
        <name>Mn(2+)</name>
        <dbReference type="ChEBI" id="CHEBI:29035"/>
    </cofactor>
    <cofactor evidence="6">
        <name>Fe(2+)</name>
        <dbReference type="ChEBI" id="CHEBI:29033"/>
    </cofactor>
    <text evidence="6">Binds 2 divalent metal cations per subunit. Has a high-affinity and a low affinity metal-binding site. The true nature of the physiological cofactor is under debate. The enzyme is active with cobalt, zinc, manganese or divalent iron ions. Most likely, methionine aminopeptidases function as mononuclear Fe(2+)-metalloproteases under physiological conditions, and the catalytically relevant metal-binding site has been assigned to the histidine-containing high-affinity site.</text>
</comment>
<dbReference type="Pfam" id="PF00557">
    <property type="entry name" value="Peptidase_M24"/>
    <property type="match status" value="1"/>
</dbReference>
<keyword evidence="10" id="KW-1185">Reference proteome</keyword>
<comment type="caution">
    <text evidence="9">The sequence shown here is derived from an EMBL/GenBank/DDBJ whole genome shotgun (WGS) entry which is preliminary data.</text>
</comment>
<feature type="binding site" evidence="6">
    <location>
        <position position="94"/>
    </location>
    <ligand>
        <name>a divalent metal cation</name>
        <dbReference type="ChEBI" id="CHEBI:60240"/>
        <label>1</label>
    </ligand>
</feature>
<comment type="catalytic activity">
    <reaction evidence="6 7">
        <text>Release of N-terminal amino acids, preferentially methionine, from peptides and arylamides.</text>
        <dbReference type="EC" id="3.4.11.18"/>
    </reaction>
</comment>
<reference evidence="9 10" key="1">
    <citation type="submission" date="2024-09" db="EMBL/GenBank/DDBJ databases">
        <authorList>
            <person name="Sun Q."/>
            <person name="Mori K."/>
        </authorList>
    </citation>
    <scope>NUCLEOTIDE SEQUENCE [LARGE SCALE GENOMIC DNA]</scope>
    <source>
        <strain evidence="9 10">JCM 12520</strain>
    </source>
</reference>
<dbReference type="Gene3D" id="3.90.230.10">
    <property type="entry name" value="Creatinase/methionine aminopeptidase superfamily"/>
    <property type="match status" value="1"/>
</dbReference>
<gene>
    <name evidence="6 9" type="primary">map</name>
    <name evidence="9" type="ORF">ACFFNY_05300</name>
</gene>
<dbReference type="InterPro" id="IPR000994">
    <property type="entry name" value="Pept_M24"/>
</dbReference>
<keyword evidence="3 6" id="KW-0645">Protease</keyword>
<evidence type="ECO:0000256" key="3">
    <source>
        <dbReference type="ARBA" id="ARBA00022670"/>
    </source>
</evidence>
<evidence type="ECO:0000313" key="9">
    <source>
        <dbReference type="EMBL" id="MFB9750987.1"/>
    </source>
</evidence>
<comment type="similarity">
    <text evidence="6">Belongs to the peptidase M24A family. Methionine aminopeptidase type 1 subfamily.</text>
</comment>
<dbReference type="Proteomes" id="UP001589619">
    <property type="component" value="Unassembled WGS sequence"/>
</dbReference>
<dbReference type="EMBL" id="JBHMAG010000004">
    <property type="protein sequence ID" value="MFB9750987.1"/>
    <property type="molecule type" value="Genomic_DNA"/>
</dbReference>
<evidence type="ECO:0000259" key="8">
    <source>
        <dbReference type="Pfam" id="PF00557"/>
    </source>
</evidence>
<feature type="domain" description="Peptidase M24" evidence="8">
    <location>
        <begin position="12"/>
        <end position="238"/>
    </location>
</feature>
<feature type="binding site" evidence="6">
    <location>
        <position position="168"/>
    </location>
    <ligand>
        <name>a divalent metal cation</name>
        <dbReference type="ChEBI" id="CHEBI:60240"/>
        <label>2</label>
        <note>catalytic</note>
    </ligand>
</feature>
<protein>
    <recommendedName>
        <fullName evidence="6 7">Methionine aminopeptidase</fullName>
        <shortName evidence="6">MAP</shortName>
        <shortName evidence="6">MetAP</shortName>
        <ecNumber evidence="6 7">3.4.11.18</ecNumber>
    </recommendedName>
    <alternativeName>
        <fullName evidence="6">Peptidase M</fullName>
    </alternativeName>
</protein>
<proteinExistence type="inferred from homology"/>
<accession>A0ABV5VRT5</accession>
<dbReference type="PANTHER" id="PTHR43330:SF17">
    <property type="entry name" value="METHIONINE AMINOPEPTIDASE"/>
    <property type="match status" value="1"/>
</dbReference>
<dbReference type="PROSITE" id="PS00680">
    <property type="entry name" value="MAP_1"/>
    <property type="match status" value="1"/>
</dbReference>
<sequence length="255" mass="27181">MAPWRTPEDIAGIAKAGAILAACRNRLKTLIRPGLTPLEIDAHVERFLAAHGATPEQKGYNGYPRATCASVNEVACHGIPDGRPLRSGDIVTIDMVVNYAGWLADSAWTFPVGAVSDSSIRLLRTAKSCLYAGIAQAKPGKRVGDIGHAIGRLAAANGYAVFEQFTGHGIGSWIHEWPSISHVGKPGRGVKLEEGMVITIEPILTSGTTKTRIGADGWTARSVDGRWSAQYEHTLAVTREGPLILTSLTPELVRG</sequence>
<evidence type="ECO:0000313" key="10">
    <source>
        <dbReference type="Proteomes" id="UP001589619"/>
    </source>
</evidence>
<evidence type="ECO:0000256" key="4">
    <source>
        <dbReference type="ARBA" id="ARBA00022723"/>
    </source>
</evidence>
<dbReference type="CDD" id="cd01086">
    <property type="entry name" value="MetAP1"/>
    <property type="match status" value="1"/>
</dbReference>
<dbReference type="SUPFAM" id="SSF55920">
    <property type="entry name" value="Creatinase/aminopeptidase"/>
    <property type="match status" value="1"/>
</dbReference>
<dbReference type="HAMAP" id="MF_01974">
    <property type="entry name" value="MetAP_1"/>
    <property type="match status" value="1"/>
</dbReference>
<feature type="binding site" evidence="6">
    <location>
        <position position="77"/>
    </location>
    <ligand>
        <name>substrate</name>
    </ligand>
</feature>
<evidence type="ECO:0000256" key="7">
    <source>
        <dbReference type="RuleBase" id="RU003653"/>
    </source>
</evidence>
<feature type="binding site" evidence="6">
    <location>
        <position position="105"/>
    </location>
    <ligand>
        <name>a divalent metal cation</name>
        <dbReference type="ChEBI" id="CHEBI:60240"/>
        <label>2</label>
        <note>catalytic</note>
    </ligand>
</feature>
<feature type="binding site" evidence="6">
    <location>
        <position position="232"/>
    </location>
    <ligand>
        <name>a divalent metal cation</name>
        <dbReference type="ChEBI" id="CHEBI:60240"/>
        <label>1</label>
    </ligand>
</feature>
<evidence type="ECO:0000256" key="6">
    <source>
        <dbReference type="HAMAP-Rule" id="MF_01974"/>
    </source>
</evidence>
<dbReference type="PRINTS" id="PR00599">
    <property type="entry name" value="MAPEPTIDASE"/>
</dbReference>
<dbReference type="RefSeq" id="WP_344905574.1">
    <property type="nucleotide sequence ID" value="NZ_BAAAYO010000002.1"/>
</dbReference>
<dbReference type="InterPro" id="IPR001714">
    <property type="entry name" value="Pept_M24_MAP"/>
</dbReference>
<keyword evidence="2 6" id="KW-0031">Aminopeptidase</keyword>
<feature type="binding site" evidence="6">
    <location>
        <position position="175"/>
    </location>
    <ligand>
        <name>substrate</name>
    </ligand>
</feature>
<feature type="binding site" evidence="6">
    <location>
        <position position="201"/>
    </location>
    <ligand>
        <name>a divalent metal cation</name>
        <dbReference type="ChEBI" id="CHEBI:60240"/>
        <label>2</label>
        <note>catalytic</note>
    </ligand>
</feature>
<name>A0ABV5VRT5_9BACL</name>
<dbReference type="NCBIfam" id="TIGR00500">
    <property type="entry name" value="met_pdase_I"/>
    <property type="match status" value="1"/>
</dbReference>
<feature type="binding site" evidence="6">
    <location>
        <position position="105"/>
    </location>
    <ligand>
        <name>a divalent metal cation</name>
        <dbReference type="ChEBI" id="CHEBI:60240"/>
        <label>1</label>
    </ligand>
</feature>
<evidence type="ECO:0000256" key="5">
    <source>
        <dbReference type="ARBA" id="ARBA00022801"/>
    </source>
</evidence>
<dbReference type="GO" id="GO:0004239">
    <property type="term" value="F:initiator methionyl aminopeptidase activity"/>
    <property type="evidence" value="ECO:0007669"/>
    <property type="project" value="UniProtKB-EC"/>
</dbReference>
<keyword evidence="5 6" id="KW-0378">Hydrolase</keyword>
<dbReference type="InterPro" id="IPR036005">
    <property type="entry name" value="Creatinase/aminopeptidase-like"/>
</dbReference>
<dbReference type="EC" id="3.4.11.18" evidence="6 7"/>
<feature type="binding site" evidence="6">
    <location>
        <position position="232"/>
    </location>
    <ligand>
        <name>a divalent metal cation</name>
        <dbReference type="ChEBI" id="CHEBI:60240"/>
        <label>2</label>
        <note>catalytic</note>
    </ligand>
</feature>
<comment type="subunit">
    <text evidence="6">Monomer.</text>
</comment>
<organism evidence="9 10">
    <name type="scientific">Paenibacillus hodogayensis</name>
    <dbReference type="NCBI Taxonomy" id="279208"/>
    <lineage>
        <taxon>Bacteria</taxon>
        <taxon>Bacillati</taxon>
        <taxon>Bacillota</taxon>
        <taxon>Bacilli</taxon>
        <taxon>Bacillales</taxon>
        <taxon>Paenibacillaceae</taxon>
        <taxon>Paenibacillus</taxon>
    </lineage>
</organism>
<evidence type="ECO:0000256" key="1">
    <source>
        <dbReference type="ARBA" id="ARBA00002521"/>
    </source>
</evidence>
<dbReference type="PANTHER" id="PTHR43330">
    <property type="entry name" value="METHIONINE AMINOPEPTIDASE"/>
    <property type="match status" value="1"/>
</dbReference>
<dbReference type="InterPro" id="IPR002467">
    <property type="entry name" value="Pept_M24A_MAP1"/>
</dbReference>